<feature type="compositionally biased region" description="Basic and acidic residues" evidence="1">
    <location>
        <begin position="828"/>
        <end position="839"/>
    </location>
</feature>
<dbReference type="InterPro" id="IPR013694">
    <property type="entry name" value="VIT"/>
</dbReference>
<dbReference type="PANTHER" id="PTHR46299:SF4">
    <property type="entry name" value="VON WILLEBRAND FACTOR A DOMAIN-CONTAINING PROTEIN 5B1-LIKE"/>
    <property type="match status" value="1"/>
</dbReference>
<protein>
    <submittedName>
        <fullName evidence="3">von Willebrand factor A domain-containing protein 5B1</fullName>
    </submittedName>
</protein>
<dbReference type="OrthoDB" id="1729737at2759"/>
<feature type="region of interest" description="Disordered" evidence="1">
    <location>
        <begin position="820"/>
        <end position="842"/>
    </location>
</feature>
<dbReference type="PANTHER" id="PTHR46299">
    <property type="entry name" value="VON WILLEBRAND FACTOR A DOMAIN-CONTAINING PROTEIN 5B2-RELATED"/>
    <property type="match status" value="1"/>
</dbReference>
<evidence type="ECO:0000256" key="1">
    <source>
        <dbReference type="SAM" id="MobiDB-lite"/>
    </source>
</evidence>
<feature type="region of interest" description="Disordered" evidence="1">
    <location>
        <begin position="761"/>
        <end position="795"/>
    </location>
</feature>
<feature type="compositionally biased region" description="Basic residues" evidence="1">
    <location>
        <begin position="926"/>
        <end position="936"/>
    </location>
</feature>
<feature type="domain" description="VIT" evidence="2">
    <location>
        <begin position="3"/>
        <end position="77"/>
    </location>
</feature>
<proteinExistence type="evidence at transcript level"/>
<dbReference type="Pfam" id="PF13757">
    <property type="entry name" value="VIT_2"/>
    <property type="match status" value="1"/>
</dbReference>
<dbReference type="EMBL" id="HAAD01003355">
    <property type="protein sequence ID" value="CDG69587.1"/>
    <property type="molecule type" value="mRNA"/>
</dbReference>
<organism evidence="3">
    <name type="scientific">Hydra vulgaris</name>
    <name type="common">Hydra</name>
    <name type="synonym">Hydra attenuata</name>
    <dbReference type="NCBI Taxonomy" id="6087"/>
    <lineage>
        <taxon>Eukaryota</taxon>
        <taxon>Metazoa</taxon>
        <taxon>Cnidaria</taxon>
        <taxon>Hydrozoa</taxon>
        <taxon>Hydroidolina</taxon>
        <taxon>Anthoathecata</taxon>
        <taxon>Aplanulata</taxon>
        <taxon>Hydridae</taxon>
        <taxon>Hydra</taxon>
    </lineage>
</organism>
<reference evidence="3" key="1">
    <citation type="journal article" date="2013" name="Genome Biol. Evol.">
        <title>Punctuated emergences of genetic and phenotypic innovations in eumetazoan, bilaterian, euteleostome, and hominidae ancestors.</title>
        <authorList>
            <person name="Wenger Y."/>
            <person name="Galliot B."/>
        </authorList>
    </citation>
    <scope>NUCLEOTIDE SEQUENCE</scope>
    <source>
        <tissue evidence="3">Whole animals</tissue>
    </source>
</reference>
<accession>T2MCE0</accession>
<feature type="region of interest" description="Disordered" evidence="1">
    <location>
        <begin position="922"/>
        <end position="943"/>
    </location>
</feature>
<evidence type="ECO:0000313" key="3">
    <source>
        <dbReference type="EMBL" id="CDG69587.1"/>
    </source>
</evidence>
<gene>
    <name evidence="3" type="primary">VWA5B1</name>
</gene>
<dbReference type="InterPro" id="IPR052627">
    <property type="entry name" value="VWA_domain-containing"/>
</dbReference>
<dbReference type="AlphaFoldDB" id="T2MCE0"/>
<name>T2MCE0_HYDVU</name>
<sequence length="1233" mass="142467">MSGLINRTTLYPLHLRSSTIFAEIKGFTSRTTAILTYYNHNRTNIEGLFILPLTHNSTIVEFECLVEGHYISASIKHSKEIENKEILFGKEQMHDDVFNICIGNIAPWVLVEIQVTIVSELCMTLNGDALHYKLPQTFSPKIVTEVDVKHAYKMRAESTLGYSFQIEMLIEAPCLLCGIQSNTHPIQVDAPPFSLSGSKLRVSLPENYTPSDNVFELVMFLCRPREPYIFIEEPSEQKNAKIKTNPISNIMNNPILMLSYSPEILNQYDELNHESPIEQIGEFLFIINCNIINDMLKNDLRDSWILLMKSLPENCYFNVFHISKQPLFSCSQVNNEENHIAAIEYIGVETNIQRPPSLLEAVEWLYNTDEIEHVPKQVLLVTLGNLFQCKETLEVVKKKNYKARIFVFCMENDNEIFFLQKLSHLTKAKNYTFNEKENLQVKIIEGLNSALQPAITDLKVSWILPDAYDVIYTPENLPPLYYQDRLNLFAILATKEDDEKDEESGNSIKEFWFEDFYPIEEIVFEPYVKRDFPLENEKISDKYNVCTCLDNENEVFLTEDEVNKLHENTFVKKKKSMEKIQSWKISKHPDEIDDILDKELNSNSDIRKLYLQQHDLERYLRNKNGDSSKSTSSINSDTSNTSSLFFSFPGYPTRLSSCRSLDTRSPHVSKYFDDEIPEDLISQTLILNDKVKCKKITQALINENANTHILDYSNEDLLSQLLESEISEKRSQLHEWVNLQEEMIQCTWPKTFQKKKSSEWRDSGFGRYSSTDQRSSDLEDDVRRKSFSQSSSGYSENEDINCIVDRCKIIEQKKKTLSNPHIENLEDQQPKEPSVETNRKNSKPKVIITSFINKLRSFVNTVSEKSKNKTPSSDSITSLPQTLKKKLLSRTTSNAGNMTLKKETENENDLTQILEDLITKETTGKHLSKSNKKRSVSRNPPIIENSRTFSSSSIFEIGQSEIGDVNNLQLHPTQALIYLSGQLGKHPFKRIIPFQLHFNTVQNSSELNKTVMHQLAAKSIIKDLEMQLDDEIFEAKSQMYIKSLIAEVSVAAHIPSKYTILTLNDDKCNEKQITSICTESTEKGHEMQKKLNYITNSTKIWQMINPLTSITNHNRIVKKSFINLIELMQHDGSWVLSNTLASIISVNFIQLQESCPFEVCREQINQFENYENIWTTAIALSWLDMFWKSTYSHWILINQKSMHWLMRQNLPNGFDLNDILLLSQQTLNILYTR</sequence>
<feature type="compositionally biased region" description="Basic and acidic residues" evidence="1">
    <location>
        <begin position="774"/>
        <end position="784"/>
    </location>
</feature>
<evidence type="ECO:0000259" key="2">
    <source>
        <dbReference type="Pfam" id="PF13757"/>
    </source>
</evidence>